<dbReference type="Proteomes" id="UP001447008">
    <property type="component" value="Unassembled WGS sequence"/>
</dbReference>
<name>A0ABU9MXQ6_9GAMM</name>
<sequence>MNYLAHLYLAQPNADSHFGNLLGDFRRGLVHQQWPKAVQLGLENHLLVDRFTDKHSSVRAAIGLFSPQRRRFAPVALDVLFDHLLIRHWQEYSNAEFDDFRRQSYQLLDTRTELMPERMQTVVGKMCEQDWFATYAELDGVAMALDRIASRIRFENSFAGAIDDIERHFDALEAHFLAFFPELIAHVQAQDLELALREQK</sequence>
<evidence type="ECO:0000256" key="1">
    <source>
        <dbReference type="ARBA" id="ARBA00022516"/>
    </source>
</evidence>
<comment type="caution">
    <text evidence="5">The sequence shown here is derived from an EMBL/GenBank/DDBJ whole genome shotgun (WGS) entry which is preliminary data.</text>
</comment>
<accession>A0ABU9MXQ6</accession>
<evidence type="ECO:0000313" key="6">
    <source>
        <dbReference type="Proteomes" id="UP001447008"/>
    </source>
</evidence>
<keyword evidence="6" id="KW-1185">Reference proteome</keyword>
<proteinExistence type="predicted"/>
<keyword evidence="2" id="KW-0378">Hydrolase</keyword>
<gene>
    <name evidence="5" type="ORF">WCN91_05025</name>
</gene>
<keyword evidence="4" id="KW-0276">Fatty acid metabolism</keyword>
<keyword evidence="3" id="KW-0443">Lipid metabolism</keyword>
<keyword evidence="4" id="KW-0275">Fatty acid biosynthesis</keyword>
<dbReference type="PANTHER" id="PTHR38764:SF1">
    <property type="entry name" value="ACYL CARRIER PROTEIN PHOSPHODIESTERASE"/>
    <property type="match status" value="1"/>
</dbReference>
<dbReference type="PANTHER" id="PTHR38764">
    <property type="entry name" value="ACYL CARRIER PROTEIN PHOSPHODIESTERASE"/>
    <property type="match status" value="1"/>
</dbReference>
<dbReference type="InterPro" id="IPR007431">
    <property type="entry name" value="ACP_PD"/>
</dbReference>
<evidence type="ECO:0000256" key="4">
    <source>
        <dbReference type="ARBA" id="ARBA00023160"/>
    </source>
</evidence>
<dbReference type="RefSeq" id="WP_342676883.1">
    <property type="nucleotide sequence ID" value="NZ_JBCGCU010000004.1"/>
</dbReference>
<dbReference type="EMBL" id="JBCGCU010000004">
    <property type="protein sequence ID" value="MEM0514790.1"/>
    <property type="molecule type" value="Genomic_DNA"/>
</dbReference>
<keyword evidence="1" id="KW-0444">Lipid biosynthesis</keyword>
<dbReference type="Pfam" id="PF04336">
    <property type="entry name" value="ACP_PD"/>
    <property type="match status" value="1"/>
</dbReference>
<reference evidence="5 6" key="1">
    <citation type="submission" date="2024-03" db="EMBL/GenBank/DDBJ databases">
        <title>Pseudoalteromonas qingdaonensis sp. nov., isolated from the intestines of marine benthic organisms.</title>
        <authorList>
            <person name="Lin X."/>
            <person name="Fang S."/>
            <person name="Hu X."/>
        </authorList>
    </citation>
    <scope>NUCLEOTIDE SEQUENCE [LARGE SCALE GENOMIC DNA]</scope>
    <source>
        <strain evidence="5 6">YIC-827</strain>
    </source>
</reference>
<evidence type="ECO:0000313" key="5">
    <source>
        <dbReference type="EMBL" id="MEM0514790.1"/>
    </source>
</evidence>
<evidence type="ECO:0000256" key="2">
    <source>
        <dbReference type="ARBA" id="ARBA00022801"/>
    </source>
</evidence>
<protein>
    <submittedName>
        <fullName evidence="5">ACP phosphodiesterase</fullName>
    </submittedName>
</protein>
<evidence type="ECO:0000256" key="3">
    <source>
        <dbReference type="ARBA" id="ARBA00023098"/>
    </source>
</evidence>
<dbReference type="PIRSF" id="PIRSF011489">
    <property type="entry name" value="DUF479"/>
    <property type="match status" value="1"/>
</dbReference>
<organism evidence="5 6">
    <name type="scientific">Pseudoalteromonas qingdaonensis</name>
    <dbReference type="NCBI Taxonomy" id="3131913"/>
    <lineage>
        <taxon>Bacteria</taxon>
        <taxon>Pseudomonadati</taxon>
        <taxon>Pseudomonadota</taxon>
        <taxon>Gammaproteobacteria</taxon>
        <taxon>Alteromonadales</taxon>
        <taxon>Pseudoalteromonadaceae</taxon>
        <taxon>Pseudoalteromonas</taxon>
    </lineage>
</organism>